<proteinExistence type="predicted"/>
<dbReference type="Pfam" id="PF00646">
    <property type="entry name" value="F-box"/>
    <property type="match status" value="1"/>
</dbReference>
<dbReference type="AlphaFoldDB" id="A0A8T1Y7Q0"/>
<dbReference type="Pfam" id="PF07734">
    <property type="entry name" value="FBA_1"/>
    <property type="match status" value="1"/>
</dbReference>
<dbReference type="CDD" id="cd22157">
    <property type="entry name" value="F-box_AtFBW1-like"/>
    <property type="match status" value="1"/>
</dbReference>
<accession>A0A8T1Y7Q0</accession>
<organism evidence="2 3">
    <name type="scientific">Arabidopsis thaliana x Arabidopsis arenosa</name>
    <dbReference type="NCBI Taxonomy" id="1240361"/>
    <lineage>
        <taxon>Eukaryota</taxon>
        <taxon>Viridiplantae</taxon>
        <taxon>Streptophyta</taxon>
        <taxon>Embryophyta</taxon>
        <taxon>Tracheophyta</taxon>
        <taxon>Spermatophyta</taxon>
        <taxon>Magnoliopsida</taxon>
        <taxon>eudicotyledons</taxon>
        <taxon>Gunneridae</taxon>
        <taxon>Pentapetalae</taxon>
        <taxon>rosids</taxon>
        <taxon>malvids</taxon>
        <taxon>Brassicales</taxon>
        <taxon>Brassicaceae</taxon>
        <taxon>Camelineae</taxon>
        <taxon>Arabidopsis</taxon>
    </lineage>
</organism>
<dbReference type="InterPro" id="IPR001810">
    <property type="entry name" value="F-box_dom"/>
</dbReference>
<feature type="domain" description="F-box" evidence="1">
    <location>
        <begin position="258"/>
        <end position="304"/>
    </location>
</feature>
<keyword evidence="3" id="KW-1185">Reference proteome</keyword>
<evidence type="ECO:0000313" key="2">
    <source>
        <dbReference type="EMBL" id="KAG7542714.1"/>
    </source>
</evidence>
<protein>
    <submittedName>
        <fullName evidence="2">F-box domain</fullName>
    </submittedName>
</protein>
<dbReference type="InterPro" id="IPR006527">
    <property type="entry name" value="F-box-assoc_dom_typ1"/>
</dbReference>
<dbReference type="InterPro" id="IPR017451">
    <property type="entry name" value="F-box-assoc_interact_dom"/>
</dbReference>
<gene>
    <name evidence="2" type="ORF">ISN45_Aa07g026720</name>
</gene>
<dbReference type="Proteomes" id="UP000694240">
    <property type="component" value="Chromosome 12"/>
</dbReference>
<dbReference type="PROSITE" id="PS50181">
    <property type="entry name" value="FBOX"/>
    <property type="match status" value="1"/>
</dbReference>
<evidence type="ECO:0000313" key="3">
    <source>
        <dbReference type="Proteomes" id="UP000694240"/>
    </source>
</evidence>
<name>A0A8T1Y7Q0_9BRAS</name>
<dbReference type="SMART" id="SM00256">
    <property type="entry name" value="FBOX"/>
    <property type="match status" value="1"/>
</dbReference>
<dbReference type="EMBL" id="JAEFBK010000012">
    <property type="protein sequence ID" value="KAG7542714.1"/>
    <property type="molecule type" value="Genomic_DNA"/>
</dbReference>
<sequence>MHVAEKSPSVAGNGAFDGAIRPPVILFLHGFPELCVDAYTSLHVVGDLIGLIDAVVGDREKVFVVGHDWGAIIAWHLCLLRPDRVKALVNMSVVFDPWNPKRKPISMFKSFYGDDYYICRFQEYGEIEAEFAKVGTERCLLEFLTYRNPGPILLPKGKRYDDSVSLPSWLTDCDVKYYVSKYEKNGFTGPVNYYRNMDRTWELMGSLSKAQVKVPVKFIIGDQDLTYHIPGTKKYIQDGRFKSHVPLLDEVVLKLGRMTSMSDLPPDLVVEILTRIPITSLRAVRSTCKSWNALTKKCNLGKAAATRQQQFVGFMTMSSKVCSVKLDFQGTRKDESEFVDLSINQVALFNQVEISKVIHCDGLLLCVTKDNSRLVLWNPYLGQTRWIEPRRYFYRPDHYALGYDTNRNHKILRFFDDFRGGNEFEIYHVRSSSWRVLDHITPGKLHHRSVTLKGNTYFFAREKMIEVLVNVSELKHFLLCFDFTRESFGQRLHLPFHIHGKETVTLSGVREEQLAVLYQKESFDMYKLEIWVTDKIDPNAVSWSKFLMVEMRPLTGFQFNQEAVSFAIDEEKKVVLVFDQEVYNPTKTILIQSVYIIGEDGYFKSMKIGENPNVWMPGEFPNRPKFSPPLVSSSYLPSLVQIN</sequence>
<comment type="caution">
    <text evidence="2">The sequence shown here is derived from an EMBL/GenBank/DDBJ whole genome shotgun (WGS) entry which is preliminary data.</text>
</comment>
<dbReference type="InterPro" id="IPR000073">
    <property type="entry name" value="AB_hydrolase_1"/>
</dbReference>
<evidence type="ECO:0000259" key="1">
    <source>
        <dbReference type="PROSITE" id="PS50181"/>
    </source>
</evidence>
<dbReference type="Pfam" id="PF00561">
    <property type="entry name" value="Abhydrolase_1"/>
    <property type="match status" value="1"/>
</dbReference>
<dbReference type="PANTHER" id="PTHR43329">
    <property type="entry name" value="EPOXIDE HYDROLASE"/>
    <property type="match status" value="1"/>
</dbReference>
<reference evidence="2 3" key="1">
    <citation type="submission" date="2020-12" db="EMBL/GenBank/DDBJ databases">
        <title>Concerted genomic and epigenomic changes stabilize Arabidopsis allopolyploids.</title>
        <authorList>
            <person name="Chen Z."/>
        </authorList>
    </citation>
    <scope>NUCLEOTIDE SEQUENCE [LARGE SCALE GENOMIC DNA]</scope>
    <source>
        <strain evidence="2">Allo738</strain>
        <tissue evidence="2">Leaf</tissue>
    </source>
</reference>
<dbReference type="NCBIfam" id="TIGR01640">
    <property type="entry name" value="F_box_assoc_1"/>
    <property type="match status" value="1"/>
</dbReference>